<keyword evidence="8" id="KW-0560">Oxidoreductase</keyword>
<dbReference type="FunFam" id="1.20.140.10:FF:000007">
    <property type="entry name" value="Acyl-coenzyme A oxidase"/>
    <property type="match status" value="1"/>
</dbReference>
<keyword evidence="7" id="KW-0276">Fatty acid metabolism</keyword>
<dbReference type="eggNOG" id="KOG0135">
    <property type="taxonomic scope" value="Eukaryota"/>
</dbReference>
<evidence type="ECO:0000256" key="5">
    <source>
        <dbReference type="ARBA" id="ARBA00022630"/>
    </source>
</evidence>
<keyword evidence="15" id="KW-1185">Reference proteome</keyword>
<dbReference type="EMBL" id="AP006493">
    <property type="protein sequence ID" value="BAM80497.1"/>
    <property type="molecule type" value="Genomic_DNA"/>
</dbReference>
<dbReference type="SUPFAM" id="SSF56645">
    <property type="entry name" value="Acyl-CoA dehydrogenase NM domain-like"/>
    <property type="match status" value="1"/>
</dbReference>
<evidence type="ECO:0000256" key="3">
    <source>
        <dbReference type="ARBA" id="ARBA00006288"/>
    </source>
</evidence>
<dbReference type="OrthoDB" id="538336at2759"/>
<dbReference type="InterPro" id="IPR046373">
    <property type="entry name" value="Acyl-CoA_Oxase/DH_mid-dom_sf"/>
</dbReference>
<dbReference type="GeneID" id="16994459"/>
<dbReference type="InterPro" id="IPR036250">
    <property type="entry name" value="AcylCo_DH-like_C"/>
</dbReference>
<reference evidence="14 15" key="1">
    <citation type="journal article" date="2004" name="Nature">
        <title>Genome sequence of the ultrasmall unicellular red alga Cyanidioschyzon merolae 10D.</title>
        <authorList>
            <person name="Matsuzaki M."/>
            <person name="Misumi O."/>
            <person name="Shin-i T."/>
            <person name="Maruyama S."/>
            <person name="Takahara M."/>
            <person name="Miyagishima S."/>
            <person name="Mori T."/>
            <person name="Nishida K."/>
            <person name="Yagisawa F."/>
            <person name="Nishida K."/>
            <person name="Yoshida Y."/>
            <person name="Nishimura Y."/>
            <person name="Nakao S."/>
            <person name="Kobayashi T."/>
            <person name="Momoyama Y."/>
            <person name="Higashiyama T."/>
            <person name="Minoda A."/>
            <person name="Sano M."/>
            <person name="Nomoto H."/>
            <person name="Oishi K."/>
            <person name="Hayashi H."/>
            <person name="Ohta F."/>
            <person name="Nishizaka S."/>
            <person name="Haga S."/>
            <person name="Miura S."/>
            <person name="Morishita T."/>
            <person name="Kabeya Y."/>
            <person name="Terasawa K."/>
            <person name="Suzuki Y."/>
            <person name="Ishii Y."/>
            <person name="Asakawa S."/>
            <person name="Takano H."/>
            <person name="Ohta N."/>
            <person name="Kuroiwa H."/>
            <person name="Tanaka K."/>
            <person name="Shimizu N."/>
            <person name="Sugano S."/>
            <person name="Sato N."/>
            <person name="Nozaki H."/>
            <person name="Ogasawara N."/>
            <person name="Kohara Y."/>
            <person name="Kuroiwa T."/>
        </authorList>
    </citation>
    <scope>NUCLEOTIDE SEQUENCE [LARGE SCALE GENOMIC DNA]</scope>
    <source>
        <strain evidence="14 15">10D</strain>
    </source>
</reference>
<dbReference type="InterPro" id="IPR006091">
    <property type="entry name" value="Acyl-CoA_Oxase/DH_mid-dom"/>
</dbReference>
<keyword evidence="9" id="KW-0443">Lipid metabolism</keyword>
<comment type="cofactor">
    <cofactor evidence="1">
        <name>FAD</name>
        <dbReference type="ChEBI" id="CHEBI:57692"/>
    </cofactor>
</comment>
<feature type="domain" description="Acyl-CoA oxidase/dehydrogenase middle" evidence="12">
    <location>
        <begin position="209"/>
        <end position="319"/>
    </location>
</feature>
<dbReference type="GO" id="GO:0055088">
    <property type="term" value="P:lipid homeostasis"/>
    <property type="evidence" value="ECO:0007669"/>
    <property type="project" value="TreeGrafter"/>
</dbReference>
<dbReference type="Gene3D" id="1.20.140.10">
    <property type="entry name" value="Butyryl-CoA Dehydrogenase, subunit A, domain 3"/>
    <property type="match status" value="2"/>
</dbReference>
<dbReference type="AlphaFoldDB" id="M1VCW4"/>
<dbReference type="Pfam" id="PF22924">
    <property type="entry name" value="ACOX_C_alpha1"/>
    <property type="match status" value="1"/>
</dbReference>
<name>M1VCW4_CYAM1</name>
<evidence type="ECO:0000256" key="4">
    <source>
        <dbReference type="ARBA" id="ARBA00012870"/>
    </source>
</evidence>
<dbReference type="STRING" id="280699.M1VCW4"/>
<keyword evidence="5" id="KW-0285">Flavoprotein</keyword>
<dbReference type="SUPFAM" id="SSF47203">
    <property type="entry name" value="Acyl-CoA dehydrogenase C-terminal domain-like"/>
    <property type="match status" value="2"/>
</dbReference>
<gene>
    <name evidence="14" type="ORF">CYME_CMK115C</name>
</gene>
<dbReference type="PANTHER" id="PTHR10909">
    <property type="entry name" value="ELECTRON TRANSPORT OXIDOREDUCTASE"/>
    <property type="match status" value="1"/>
</dbReference>
<evidence type="ECO:0000313" key="14">
    <source>
        <dbReference type="EMBL" id="BAM80497.1"/>
    </source>
</evidence>
<reference evidence="14 15" key="2">
    <citation type="journal article" date="2007" name="BMC Biol.">
        <title>A 100%-complete sequence reveals unusually simple genomic features in the hot-spring red alga Cyanidioschyzon merolae.</title>
        <authorList>
            <person name="Nozaki H."/>
            <person name="Takano H."/>
            <person name="Misumi O."/>
            <person name="Terasawa K."/>
            <person name="Matsuzaki M."/>
            <person name="Maruyama S."/>
            <person name="Nishida K."/>
            <person name="Yagisawa F."/>
            <person name="Yoshida Y."/>
            <person name="Fujiwara T."/>
            <person name="Takio S."/>
            <person name="Tamura K."/>
            <person name="Chung S.J."/>
            <person name="Nakamura S."/>
            <person name="Kuroiwa H."/>
            <person name="Tanaka K."/>
            <person name="Sato N."/>
            <person name="Kuroiwa T."/>
        </authorList>
    </citation>
    <scope>NUCLEOTIDE SEQUENCE [LARGE SCALE GENOMIC DNA]</scope>
    <source>
        <strain evidence="14 15">10D</strain>
    </source>
</reference>
<sequence length="773" mass="86079">MEKHLPISTDDARNSVRVTGGAVREAAATGVVQAFAGVRQMPRNPARSDALQEMDSEKSATFRLCRSPAEAPGTPGVPLQLTFCRQRMRALLDAHDIAFRDRIYAMFEQHADLFTPRYGLTVPEERELVMARWAVIREAQLLKGTLNYSPEARGRYDAVMESCGYVDHSLEVKMGVHYGLFGSSVALLGDEQQCRRWLQDIEDARMLGCFALTELGHGSNVRGIETLATYDPGRGEFIIHTPTETAQKYWIGGAAETARWAVVFAKLLTPDGVHRGIHPFLVRLRTDAGEVCHGITIADVGVKQGLNGVDNGRIWFDNVRIPREQMLARYSQVLPDGSYRSSFKTGDEQFAAQLAALTGGRVSISVGAVNRMKTGLCIAIRYALSRRAFAPSGDDEEADATANETHDGKTAPEEMLLMDYQSHQMRLLPMLATTYVLALATNRLKYRWHHRLEDPNPKEIHLWSSGLKAFATWTMSDVLQECRESCGGMGYLAENRIGVLKCDFDVYLTYEGTNIVLVQQVARAQLAAYAAGKLPPPPAVPAITSDRELAEPAFITASLARLHDALVRRLAERLTYATKQNSMKPFFAWNKMCLDLAIDVGKVYTCLLAYRIACDEVRQIDDPALKQILGYCCALYGLHMLDKYGALLTRMNVYADAPNTLERIHQQVEYLSSLLRPNALALVDAFSIPPMLLAPIAFDWITRNARAHIHKYGERQRVSSHSVVSALQAPPRVPDRNSTQQHVPGFPVCNQATLNRDTEITSQTKAGWRFPRL</sequence>
<protein>
    <recommendedName>
        <fullName evidence="4">acyl-CoA oxidase</fullName>
        <ecNumber evidence="4">1.3.3.6</ecNumber>
    </recommendedName>
</protein>
<dbReference type="GO" id="GO:0003997">
    <property type="term" value="F:acyl-CoA oxidase activity"/>
    <property type="evidence" value="ECO:0007669"/>
    <property type="project" value="UniProtKB-EC"/>
</dbReference>
<dbReference type="GO" id="GO:0033540">
    <property type="term" value="P:fatty acid beta-oxidation using acyl-CoA oxidase"/>
    <property type="evidence" value="ECO:0007669"/>
    <property type="project" value="TreeGrafter"/>
</dbReference>
<evidence type="ECO:0000256" key="1">
    <source>
        <dbReference type="ARBA" id="ARBA00001974"/>
    </source>
</evidence>
<dbReference type="OMA" id="GHIGIFL"/>
<dbReference type="InterPro" id="IPR009100">
    <property type="entry name" value="AcylCoA_DH/oxidase_NM_dom_sf"/>
</dbReference>
<dbReference type="Pfam" id="PF01756">
    <property type="entry name" value="ACOX"/>
    <property type="match status" value="1"/>
</dbReference>
<dbReference type="Pfam" id="PF02770">
    <property type="entry name" value="Acyl-CoA_dh_M"/>
    <property type="match status" value="1"/>
</dbReference>
<comment type="subcellular location">
    <subcellularLocation>
        <location evidence="2">Peroxisome</location>
    </subcellularLocation>
</comment>
<dbReference type="KEGG" id="cme:CYME_CMK115C"/>
<keyword evidence="10" id="KW-0576">Peroxisome</keyword>
<evidence type="ECO:0000256" key="6">
    <source>
        <dbReference type="ARBA" id="ARBA00022827"/>
    </source>
</evidence>
<feature type="domain" description="Acyl-CoA oxidase C-terminal" evidence="11">
    <location>
        <begin position="565"/>
        <end position="693"/>
    </location>
</feature>
<dbReference type="RefSeq" id="XP_005536533.1">
    <property type="nucleotide sequence ID" value="XM_005536476.1"/>
</dbReference>
<dbReference type="InterPro" id="IPR055060">
    <property type="entry name" value="ACOX_C_alpha1"/>
</dbReference>
<dbReference type="PANTHER" id="PTHR10909:SF352">
    <property type="entry name" value="ACYL-COENZYME A OXIDASE-LIKE PROTEIN"/>
    <property type="match status" value="1"/>
</dbReference>
<evidence type="ECO:0000259" key="13">
    <source>
        <dbReference type="Pfam" id="PF22924"/>
    </source>
</evidence>
<dbReference type="Gramene" id="CMK115CT">
    <property type="protein sequence ID" value="CMK115CT"/>
    <property type="gene ID" value="CMK115C"/>
</dbReference>
<dbReference type="EC" id="1.3.3.6" evidence="4"/>
<evidence type="ECO:0000256" key="8">
    <source>
        <dbReference type="ARBA" id="ARBA00023002"/>
    </source>
</evidence>
<dbReference type="FunFam" id="1.20.140.10:FF:000010">
    <property type="entry name" value="Acyl-coenzyme A oxidase"/>
    <property type="match status" value="1"/>
</dbReference>
<dbReference type="InterPro" id="IPR012258">
    <property type="entry name" value="Acyl-CoA_oxidase"/>
</dbReference>
<dbReference type="HOGENOM" id="CLU_014629_4_2_1"/>
<comment type="similarity">
    <text evidence="3">Belongs to the acyl-CoA oxidase family.</text>
</comment>
<feature type="domain" description="Acyl-CoA oxidase C-alpha1" evidence="13">
    <location>
        <begin position="356"/>
        <end position="524"/>
    </location>
</feature>
<dbReference type="Gene3D" id="2.40.110.10">
    <property type="entry name" value="Butyryl-CoA Dehydrogenase, subunit A, domain 2"/>
    <property type="match status" value="1"/>
</dbReference>
<dbReference type="InterPro" id="IPR002655">
    <property type="entry name" value="Acyl-CoA_oxidase_C"/>
</dbReference>
<dbReference type="GO" id="GO:0005504">
    <property type="term" value="F:fatty acid binding"/>
    <property type="evidence" value="ECO:0007669"/>
    <property type="project" value="TreeGrafter"/>
</dbReference>
<dbReference type="Proteomes" id="UP000007014">
    <property type="component" value="Chromosome 11"/>
</dbReference>
<keyword evidence="6" id="KW-0274">FAD</keyword>
<evidence type="ECO:0000313" key="15">
    <source>
        <dbReference type="Proteomes" id="UP000007014"/>
    </source>
</evidence>
<evidence type="ECO:0000256" key="9">
    <source>
        <dbReference type="ARBA" id="ARBA00023098"/>
    </source>
</evidence>
<dbReference type="GO" id="GO:0005777">
    <property type="term" value="C:peroxisome"/>
    <property type="evidence" value="ECO:0007669"/>
    <property type="project" value="UniProtKB-SubCell"/>
</dbReference>
<dbReference type="GO" id="GO:0071949">
    <property type="term" value="F:FAD binding"/>
    <property type="evidence" value="ECO:0007669"/>
    <property type="project" value="InterPro"/>
</dbReference>
<evidence type="ECO:0000259" key="12">
    <source>
        <dbReference type="Pfam" id="PF02770"/>
    </source>
</evidence>
<evidence type="ECO:0000259" key="11">
    <source>
        <dbReference type="Pfam" id="PF01756"/>
    </source>
</evidence>
<accession>M1VCW4</accession>
<evidence type="ECO:0000256" key="7">
    <source>
        <dbReference type="ARBA" id="ARBA00022832"/>
    </source>
</evidence>
<dbReference type="FunFam" id="2.40.110.10:FF:000005">
    <property type="entry name" value="Acyl-coenzyme A oxidase"/>
    <property type="match status" value="1"/>
</dbReference>
<evidence type="ECO:0000256" key="2">
    <source>
        <dbReference type="ARBA" id="ARBA00004275"/>
    </source>
</evidence>
<organism evidence="14 15">
    <name type="scientific">Cyanidioschyzon merolae (strain NIES-3377 / 10D)</name>
    <name type="common">Unicellular red alga</name>
    <dbReference type="NCBI Taxonomy" id="280699"/>
    <lineage>
        <taxon>Eukaryota</taxon>
        <taxon>Rhodophyta</taxon>
        <taxon>Bangiophyceae</taxon>
        <taxon>Cyanidiales</taxon>
        <taxon>Cyanidiaceae</taxon>
        <taxon>Cyanidioschyzon</taxon>
    </lineage>
</organism>
<proteinExistence type="inferred from homology"/>
<evidence type="ECO:0000256" key="10">
    <source>
        <dbReference type="ARBA" id="ARBA00023140"/>
    </source>
</evidence>